<dbReference type="Proteomes" id="UP000568158">
    <property type="component" value="Unassembled WGS sequence"/>
</dbReference>
<feature type="region of interest" description="Disordered" evidence="1">
    <location>
        <begin position="495"/>
        <end position="518"/>
    </location>
</feature>
<protein>
    <submittedName>
        <fullName evidence="2">Uncharacterized protein</fullName>
    </submittedName>
</protein>
<organism evidence="2 3">
    <name type="scientific">Dekkera bruxellensis</name>
    <name type="common">Brettanomyces custersii</name>
    <dbReference type="NCBI Taxonomy" id="5007"/>
    <lineage>
        <taxon>Eukaryota</taxon>
        <taxon>Fungi</taxon>
        <taxon>Dikarya</taxon>
        <taxon>Ascomycota</taxon>
        <taxon>Saccharomycotina</taxon>
        <taxon>Pichiomycetes</taxon>
        <taxon>Pichiales</taxon>
        <taxon>Pichiaceae</taxon>
        <taxon>Brettanomyces</taxon>
    </lineage>
</organism>
<feature type="compositionally biased region" description="Basic residues" evidence="1">
    <location>
        <begin position="38"/>
        <end position="53"/>
    </location>
</feature>
<dbReference type="AlphaFoldDB" id="A0A8H6BKI2"/>
<feature type="compositionally biased region" description="Acidic residues" evidence="1">
    <location>
        <begin position="273"/>
        <end position="282"/>
    </location>
</feature>
<feature type="region of interest" description="Disordered" evidence="1">
    <location>
        <begin position="1"/>
        <end position="106"/>
    </location>
</feature>
<dbReference type="EMBL" id="JABCYN010000022">
    <property type="protein sequence ID" value="KAF6013092.1"/>
    <property type="molecule type" value="Genomic_DNA"/>
</dbReference>
<sequence>MRSFMKTHLRNSPIFDRQKSSTKNSKADDTEPISPLRLKPKSHHHRKKSKNNRKSLTESHHKSHSSISSIDTEVSRSDSAHFSTESLSRRQQRLSHKHHSSDGSKISRVFDDIKEDISNPFLTSSTPTRRKLSVKFSELPSSSSSSLPSMKSDSNKSGTLHSNHSVDNILRGQSFKVCPYTTFPPLPDRSTTIYVSPPVSIPHPRPNINASSNANSVDNGVVDGSKSPLSLARKSTSLTDIDMSDDECFPKYNPEALFESHLKRKDGKQDNQDNQDDPEVSDSDSSKFSFQLTGRNASIKYYKTKEQVKVEQEVKSQKKNVDKFVQFINSSEPLEQLDDDLNYIDVNAKDETDDLFNRDLFSDDEDDGIEDEYTSITELQPNVPVVDRLEKDSNQEISDNSVSEATKACEIKKIQKETPAVSPEAEVNLLLEQLRSTKIDPGSAGIIIPKSSDVSEDLIESDNSTEGDIFADYKDLSDDENDQSPLEITTVQVGKNLNPKSSSTPENKYTNSDHSGSLGLKARRSKLKYHQINSKIQEDNMDFIKNRYSWLGGEGEPKIDDFQRVSMASSPSVDNSLLDEVNQVSSDYESDVNLRYGIPDDEIEQVNAPVLVDQVQQLDNSIINLSKKTITLFNGLSSENGTPNSTNSLKHDQTVGKHLSQTRPSYADILEDGGNSIEATADSGDTSYNPDFYDQYTESAEEGDGSEDLSFVPDGLAPNRYRECSFLTTISEASFESSRSVHSDH</sequence>
<feature type="compositionally biased region" description="Low complexity" evidence="1">
    <location>
        <begin position="137"/>
        <end position="157"/>
    </location>
</feature>
<reference evidence="2 3" key="1">
    <citation type="journal article" date="2020" name="Appl. Microbiol. Biotechnol.">
        <title>Targeted gene deletion in Brettanomyces bruxellensis with an expression-free CRISPR-Cas9 system.</title>
        <authorList>
            <person name="Varela C."/>
            <person name="Bartel C."/>
            <person name="Onetto C."/>
            <person name="Borneman A."/>
        </authorList>
    </citation>
    <scope>NUCLEOTIDE SEQUENCE [LARGE SCALE GENOMIC DNA]</scope>
    <source>
        <strain evidence="2 3">AWRI1613</strain>
    </source>
</reference>
<feature type="region of interest" description="Disordered" evidence="1">
    <location>
        <begin position="639"/>
        <end position="662"/>
    </location>
</feature>
<evidence type="ECO:0000313" key="3">
    <source>
        <dbReference type="Proteomes" id="UP000568158"/>
    </source>
</evidence>
<feature type="region of interest" description="Disordered" evidence="1">
    <location>
        <begin position="262"/>
        <end position="288"/>
    </location>
</feature>
<comment type="caution">
    <text evidence="2">The sequence shown here is derived from an EMBL/GenBank/DDBJ whole genome shotgun (WGS) entry which is preliminary data.</text>
</comment>
<feature type="region of interest" description="Disordered" evidence="1">
    <location>
        <begin position="204"/>
        <end position="228"/>
    </location>
</feature>
<evidence type="ECO:0000256" key="1">
    <source>
        <dbReference type="SAM" id="MobiDB-lite"/>
    </source>
</evidence>
<feature type="compositionally biased region" description="Basic residues" evidence="1">
    <location>
        <begin position="90"/>
        <end position="99"/>
    </location>
</feature>
<name>A0A8H6BKI2_DEKBR</name>
<accession>A0A8H6BKI2</accession>
<feature type="compositionally biased region" description="Polar residues" evidence="1">
    <location>
        <begin position="208"/>
        <end position="218"/>
    </location>
</feature>
<feature type="compositionally biased region" description="Polar residues" evidence="1">
    <location>
        <begin position="639"/>
        <end position="648"/>
    </location>
</feature>
<feature type="compositionally biased region" description="Polar residues" evidence="1">
    <location>
        <begin position="495"/>
        <end position="515"/>
    </location>
</feature>
<gene>
    <name evidence="2" type="ORF">HII12_001807</name>
</gene>
<feature type="region of interest" description="Disordered" evidence="1">
    <location>
        <begin position="137"/>
        <end position="164"/>
    </location>
</feature>
<evidence type="ECO:0000313" key="2">
    <source>
        <dbReference type="EMBL" id="KAF6013092.1"/>
    </source>
</evidence>
<proteinExistence type="predicted"/>